<evidence type="ECO:0000313" key="2">
    <source>
        <dbReference type="Proteomes" id="UP001163798"/>
    </source>
</evidence>
<gene>
    <name evidence="1" type="ORF">GGU10DRAFT_279649</name>
</gene>
<evidence type="ECO:0000313" key="1">
    <source>
        <dbReference type="EMBL" id="KAJ3780286.1"/>
    </source>
</evidence>
<comment type="caution">
    <text evidence="1">The sequence shown here is derived from an EMBL/GenBank/DDBJ whole genome shotgun (WGS) entry which is preliminary data.</text>
</comment>
<proteinExistence type="predicted"/>
<dbReference type="AlphaFoldDB" id="A0AA38NB77"/>
<protein>
    <submittedName>
        <fullName evidence="1">Uncharacterized protein</fullName>
    </submittedName>
</protein>
<reference evidence="1" key="1">
    <citation type="submission" date="2022-08" db="EMBL/GenBank/DDBJ databases">
        <authorList>
            <consortium name="DOE Joint Genome Institute"/>
            <person name="Min B."/>
            <person name="Riley R."/>
            <person name="Sierra-Patev S."/>
            <person name="Naranjo-Ortiz M."/>
            <person name="Looney B."/>
            <person name="Konkel Z."/>
            <person name="Slot J.C."/>
            <person name="Sakamoto Y."/>
            <person name="Steenwyk J.L."/>
            <person name="Rokas A."/>
            <person name="Carro J."/>
            <person name="Camarero S."/>
            <person name="Ferreira P."/>
            <person name="Molpeceres G."/>
            <person name="Ruiz-Duenas F.J."/>
            <person name="Serrano A."/>
            <person name="Henrissat B."/>
            <person name="Drula E."/>
            <person name="Hughes K.W."/>
            <person name="Mata J.L."/>
            <person name="Ishikawa N.K."/>
            <person name="Vargas-Isla R."/>
            <person name="Ushijima S."/>
            <person name="Smith C.A."/>
            <person name="Ahrendt S."/>
            <person name="Andreopoulos W."/>
            <person name="He G."/>
            <person name="Labutti K."/>
            <person name="Lipzen A."/>
            <person name="Ng V."/>
            <person name="Sandor L."/>
            <person name="Barry K."/>
            <person name="Martinez A.T."/>
            <person name="Xiao Y."/>
            <person name="Gibbons J.G."/>
            <person name="Terashima K."/>
            <person name="Hibbett D.S."/>
            <person name="Grigoriev I.V."/>
        </authorList>
    </citation>
    <scope>NUCLEOTIDE SEQUENCE</scope>
    <source>
        <strain evidence="1">TFB10291</strain>
    </source>
</reference>
<sequence>PLPPGLDLSNSQPMPISPEDFEFMKNKDYMGLLGYLNHISQGTRMDISYAVALLQSFSSDPCPIHWGATTHDLAYLSATFEYKLTYKYRRNYQADDKPLLPIRYSDMSHADIHEEHGAAT</sequence>
<feature type="non-terminal residue" evidence="1">
    <location>
        <position position="1"/>
    </location>
</feature>
<keyword evidence="2" id="KW-1185">Reference proteome</keyword>
<dbReference type="EMBL" id="MU793809">
    <property type="protein sequence ID" value="KAJ3780286.1"/>
    <property type="molecule type" value="Genomic_DNA"/>
</dbReference>
<name>A0AA38NB77_9AGAR</name>
<dbReference type="Proteomes" id="UP001163798">
    <property type="component" value="Unassembled WGS sequence"/>
</dbReference>
<organism evidence="1 2">
    <name type="scientific">Lentinula aff. detonsa</name>
    <dbReference type="NCBI Taxonomy" id="2804958"/>
    <lineage>
        <taxon>Eukaryota</taxon>
        <taxon>Fungi</taxon>
        <taxon>Dikarya</taxon>
        <taxon>Basidiomycota</taxon>
        <taxon>Agaricomycotina</taxon>
        <taxon>Agaricomycetes</taxon>
        <taxon>Agaricomycetidae</taxon>
        <taxon>Agaricales</taxon>
        <taxon>Marasmiineae</taxon>
        <taxon>Omphalotaceae</taxon>
        <taxon>Lentinula</taxon>
    </lineage>
</organism>
<accession>A0AA38NB77</accession>